<feature type="compositionally biased region" description="Low complexity" evidence="2">
    <location>
        <begin position="249"/>
        <end position="259"/>
    </location>
</feature>
<sequence>MGLGRKANQVYIIDYGLAKKYRDLQTHKHIPYRENKNLTGTARYASVNTHLGIEQSRRDDLESLGYVLMYFIRGSLPWQGLKAGTKKQKYEKISEKKMLTPVEVLCKSYPSEFTSYFHYCRSLRFEDKPDYSYLKRLFRDLFIREGYQFDYVFDWTILKYPQSGSISKPRPNPKPALDPPGPSAERNEKPIVGQDLRERFSGAVEAFARRNVPSHGIRPKHIFSDDASKEVQVSEKTRNEIATKMAVMSSSQPGSSGELSENRSSKLFSSSAQKIQPVQETKLSARLGRDDGLRSFDMLTIGSGKRK</sequence>
<evidence type="ECO:0000259" key="3">
    <source>
        <dbReference type="PROSITE" id="PS50011"/>
    </source>
</evidence>
<proteinExistence type="evidence at transcript level"/>
<dbReference type="TAIR" id="AT3G23340"/>
<feature type="region of interest" description="Disordered" evidence="2">
    <location>
        <begin position="164"/>
        <end position="188"/>
    </location>
</feature>
<dbReference type="FunFam" id="1.10.510.10:FF:001417">
    <property type="entry name" value="Casein kinase I isoform alpha"/>
    <property type="match status" value="1"/>
</dbReference>
<dbReference type="AlphaFoldDB" id="Q56YA9"/>
<protein>
    <submittedName>
        <fullName evidence="4">Putative casein kinase I</fullName>
    </submittedName>
</protein>
<dbReference type="PANTHER" id="PTHR11909">
    <property type="entry name" value="CASEIN KINASE-RELATED"/>
    <property type="match status" value="1"/>
</dbReference>
<evidence type="ECO:0000256" key="1">
    <source>
        <dbReference type="ARBA" id="ARBA00005926"/>
    </source>
</evidence>
<accession>Q56YA9</accession>
<dbReference type="SUPFAM" id="SSF56112">
    <property type="entry name" value="Protein kinase-like (PK-like)"/>
    <property type="match status" value="1"/>
</dbReference>
<dbReference type="ExpressionAtlas" id="Q56YA9">
    <property type="expression patterns" value="baseline and differential"/>
</dbReference>
<dbReference type="GO" id="GO:0005524">
    <property type="term" value="F:ATP binding"/>
    <property type="evidence" value="ECO:0007669"/>
    <property type="project" value="InterPro"/>
</dbReference>
<dbReference type="GO" id="GO:0004672">
    <property type="term" value="F:protein kinase activity"/>
    <property type="evidence" value="ECO:0007669"/>
    <property type="project" value="InterPro"/>
</dbReference>
<dbReference type="InterPro" id="IPR050235">
    <property type="entry name" value="CK1_Ser-Thr_kinase"/>
</dbReference>
<gene>
    <name evidence="4" type="ordered locus">At3g23340</name>
</gene>
<reference evidence="4" key="1">
    <citation type="submission" date="2005-03" db="EMBL/GenBank/DDBJ databases">
        <title>Large-scale analysis of RIKEN Arabidopsis full-length (RAFL) cDNAs.</title>
        <authorList>
            <person name="Totoki Y."/>
            <person name="Seki M."/>
            <person name="Ishida J."/>
            <person name="Nakajima M."/>
            <person name="Enju A."/>
            <person name="Kamiya A."/>
            <person name="Narusaka M."/>
            <person name="Shin-i T."/>
            <person name="Nakagawa M."/>
            <person name="Sakamoto N."/>
            <person name="Oishi K."/>
            <person name="Kohara Y."/>
            <person name="Kobayashi M."/>
            <person name="Toyoda A."/>
            <person name="Sakaki Y."/>
            <person name="Sakurai T."/>
            <person name="Iida K."/>
            <person name="Akiyama K."/>
            <person name="Satou M."/>
            <person name="Toyoda T."/>
            <person name="Konagaya A."/>
            <person name="Carninci P."/>
            <person name="Kawai J."/>
            <person name="Hayashizaki Y."/>
            <person name="Shinozaki K."/>
        </authorList>
    </citation>
    <scope>NUCLEOTIDE SEQUENCE</scope>
</reference>
<keyword evidence="4" id="KW-0418">Kinase</keyword>
<evidence type="ECO:0000256" key="2">
    <source>
        <dbReference type="SAM" id="MobiDB-lite"/>
    </source>
</evidence>
<feature type="compositionally biased region" description="Polar residues" evidence="2">
    <location>
        <begin position="265"/>
        <end position="282"/>
    </location>
</feature>
<feature type="domain" description="Protein kinase" evidence="3">
    <location>
        <begin position="1"/>
        <end position="143"/>
    </location>
</feature>
<organism evidence="4">
    <name type="scientific">Arabidopsis thaliana</name>
    <name type="common">Mouse-ear cress</name>
    <dbReference type="NCBI Taxonomy" id="3702"/>
    <lineage>
        <taxon>Eukaryota</taxon>
        <taxon>Viridiplantae</taxon>
        <taxon>Streptophyta</taxon>
        <taxon>Embryophyta</taxon>
        <taxon>Tracheophyta</taxon>
        <taxon>Spermatophyta</taxon>
        <taxon>Magnoliopsida</taxon>
        <taxon>eudicotyledons</taxon>
        <taxon>Gunneridae</taxon>
        <taxon>Pentapetalae</taxon>
        <taxon>rosids</taxon>
        <taxon>malvids</taxon>
        <taxon>Brassicales</taxon>
        <taxon>Brassicaceae</taxon>
        <taxon>Camelineae</taxon>
        <taxon>Arabidopsis</taxon>
    </lineage>
</organism>
<dbReference type="InterPro" id="IPR011009">
    <property type="entry name" value="Kinase-like_dom_sf"/>
</dbReference>
<feature type="region of interest" description="Disordered" evidence="2">
    <location>
        <begin position="246"/>
        <end position="286"/>
    </location>
</feature>
<dbReference type="EMBL" id="AK221414">
    <property type="protein sequence ID" value="BAD94392.1"/>
    <property type="molecule type" value="mRNA"/>
</dbReference>
<dbReference type="PROSITE" id="PS50011">
    <property type="entry name" value="PROTEIN_KINASE_DOM"/>
    <property type="match status" value="1"/>
</dbReference>
<feature type="compositionally biased region" description="Pro residues" evidence="2">
    <location>
        <begin position="170"/>
        <end position="182"/>
    </location>
</feature>
<evidence type="ECO:0000313" key="4">
    <source>
        <dbReference type="EMBL" id="BAD94392.1"/>
    </source>
</evidence>
<dbReference type="Gene3D" id="1.10.510.10">
    <property type="entry name" value="Transferase(Phosphotransferase) domain 1"/>
    <property type="match status" value="1"/>
</dbReference>
<comment type="similarity">
    <text evidence="1">Belongs to the protein kinase superfamily. CK1 Ser/Thr protein kinase family. Casein kinase I subfamily.</text>
</comment>
<dbReference type="InterPro" id="IPR000719">
    <property type="entry name" value="Prot_kinase_dom"/>
</dbReference>
<name>Q56YA9_ARATH</name>
<keyword evidence="4" id="KW-0808">Transferase</keyword>